<keyword evidence="2" id="KW-0963">Cytoplasm</keyword>
<proteinExistence type="inferred from homology"/>
<feature type="compositionally biased region" description="Basic residues" evidence="9">
    <location>
        <begin position="66"/>
        <end position="78"/>
    </location>
</feature>
<dbReference type="InterPro" id="IPR008705">
    <property type="entry name" value="Nanos/Xcar2"/>
</dbReference>
<dbReference type="Gene3D" id="4.10.60.30">
    <property type="entry name" value="Nanos, RNA-binding domain"/>
    <property type="match status" value="1"/>
</dbReference>
<evidence type="ECO:0000256" key="4">
    <source>
        <dbReference type="ARBA" id="ARBA00022771"/>
    </source>
</evidence>
<evidence type="ECO:0000256" key="1">
    <source>
        <dbReference type="ARBA" id="ARBA00004496"/>
    </source>
</evidence>
<keyword evidence="3" id="KW-0479">Metal-binding</keyword>
<accession>A0A9D3BMD3</accession>
<gene>
    <name evidence="11" type="ORF">G4P62_008196</name>
</gene>
<comment type="similarity">
    <text evidence="8">Belongs to the nanos family.</text>
</comment>
<protein>
    <submittedName>
        <fullName evidence="11">Nanos-like protein 1-like</fullName>
    </submittedName>
</protein>
<evidence type="ECO:0000259" key="10">
    <source>
        <dbReference type="PROSITE" id="PS51522"/>
    </source>
</evidence>
<evidence type="ECO:0000256" key="2">
    <source>
        <dbReference type="ARBA" id="ARBA00022490"/>
    </source>
</evidence>
<dbReference type="EMBL" id="JAAVVJ010000010">
    <property type="protein sequence ID" value="KAF7213851.1"/>
    <property type="molecule type" value="Genomic_DNA"/>
</dbReference>
<feature type="region of interest" description="Disordered" evidence="9">
    <location>
        <begin position="52"/>
        <end position="101"/>
    </location>
</feature>
<comment type="subcellular location">
    <subcellularLocation>
        <location evidence="1">Cytoplasm</location>
    </subcellularLocation>
</comment>
<evidence type="ECO:0000256" key="3">
    <source>
        <dbReference type="ARBA" id="ARBA00022723"/>
    </source>
</evidence>
<organism evidence="11 12">
    <name type="scientific">Nothobranchius furzeri</name>
    <name type="common">Turquoise killifish</name>
    <dbReference type="NCBI Taxonomy" id="105023"/>
    <lineage>
        <taxon>Eukaryota</taxon>
        <taxon>Metazoa</taxon>
        <taxon>Chordata</taxon>
        <taxon>Craniata</taxon>
        <taxon>Vertebrata</taxon>
        <taxon>Euteleostomi</taxon>
        <taxon>Actinopterygii</taxon>
        <taxon>Neopterygii</taxon>
        <taxon>Teleostei</taxon>
        <taxon>Neoteleostei</taxon>
        <taxon>Acanthomorphata</taxon>
        <taxon>Ovalentaria</taxon>
        <taxon>Atherinomorphae</taxon>
        <taxon>Cyprinodontiformes</taxon>
        <taxon>Nothobranchiidae</taxon>
        <taxon>Nothobranchius</taxon>
    </lineage>
</organism>
<evidence type="ECO:0000256" key="7">
    <source>
        <dbReference type="ARBA" id="ARBA00022884"/>
    </source>
</evidence>
<keyword evidence="5" id="KW-0862">Zinc</keyword>
<dbReference type="GO" id="GO:0008270">
    <property type="term" value="F:zinc ion binding"/>
    <property type="evidence" value="ECO:0007669"/>
    <property type="project" value="UniProtKB-KW"/>
</dbReference>
<feature type="compositionally biased region" description="Low complexity" evidence="9">
    <location>
        <begin position="79"/>
        <end position="101"/>
    </location>
</feature>
<dbReference type="GO" id="GO:0003723">
    <property type="term" value="F:RNA binding"/>
    <property type="evidence" value="ECO:0007669"/>
    <property type="project" value="UniProtKB-UniRule"/>
</dbReference>
<comment type="caution">
    <text evidence="11">The sequence shown here is derived from an EMBL/GenBank/DDBJ whole genome shotgun (WGS) entry which is preliminary data.</text>
</comment>
<sequence length="173" mass="19394">MQRCSLTQTIAHFCSIKMQGGVDVQSSFLHGGDCFDMWHDYMNLSSLLEKRDQREVAPEEPEKDPHWRHLQTPSRRRTSSISAETSSSSSSNSSSNNGASASSCSFCKQNGESPKVYRSHKLKSDDGKVLCPVLRKYTCPNCKATGDRAHTRKYCPGDKRQEAARVLSGLKFW</sequence>
<dbReference type="Pfam" id="PF05741">
    <property type="entry name" value="zf-nanos"/>
    <property type="match status" value="1"/>
</dbReference>
<keyword evidence="7 8" id="KW-0694">RNA-binding</keyword>
<dbReference type="AlphaFoldDB" id="A0A9D3BMD3"/>
<dbReference type="OMA" id="DCFDMWH"/>
<evidence type="ECO:0000256" key="6">
    <source>
        <dbReference type="ARBA" id="ARBA00022845"/>
    </source>
</evidence>
<dbReference type="Proteomes" id="UP000822369">
    <property type="component" value="Chromosome 10"/>
</dbReference>
<dbReference type="InterPro" id="IPR024161">
    <property type="entry name" value="Znf_nanos-typ"/>
</dbReference>
<dbReference type="PANTHER" id="PTHR12887">
    <property type="entry name" value="NANOS PROTEIN"/>
    <property type="match status" value="1"/>
</dbReference>
<dbReference type="GO" id="GO:0006417">
    <property type="term" value="P:regulation of translation"/>
    <property type="evidence" value="ECO:0007669"/>
    <property type="project" value="UniProtKB-UniRule"/>
</dbReference>
<name>A0A9D3BMD3_NOTFU</name>
<dbReference type="InterPro" id="IPR038129">
    <property type="entry name" value="Nanos_sf"/>
</dbReference>
<reference evidence="11" key="1">
    <citation type="submission" date="2020-03" db="EMBL/GenBank/DDBJ databases">
        <title>Intra-Species Differences in Population Size shape Life History and Genome Evolution.</title>
        <authorList>
            <person name="Willemsen D."/>
            <person name="Cui R."/>
            <person name="Valenzano D.R."/>
        </authorList>
    </citation>
    <scope>NUCLEOTIDE SEQUENCE</scope>
    <source>
        <strain evidence="11">GRZ</strain>
        <tissue evidence="11">Whole</tissue>
    </source>
</reference>
<evidence type="ECO:0000256" key="8">
    <source>
        <dbReference type="PROSITE-ProRule" id="PRU00855"/>
    </source>
</evidence>
<dbReference type="GO" id="GO:0005737">
    <property type="term" value="C:cytoplasm"/>
    <property type="evidence" value="ECO:0007669"/>
    <property type="project" value="UniProtKB-SubCell"/>
</dbReference>
<evidence type="ECO:0000313" key="11">
    <source>
        <dbReference type="EMBL" id="KAF7213851.1"/>
    </source>
</evidence>
<feature type="domain" description="Nanos-type" evidence="10">
    <location>
        <begin position="103"/>
        <end position="157"/>
    </location>
</feature>
<keyword evidence="4 8" id="KW-0863">Zinc-finger</keyword>
<evidence type="ECO:0000256" key="9">
    <source>
        <dbReference type="SAM" id="MobiDB-lite"/>
    </source>
</evidence>
<evidence type="ECO:0000313" key="12">
    <source>
        <dbReference type="Proteomes" id="UP000822369"/>
    </source>
</evidence>
<dbReference type="OrthoDB" id="5864971at2759"/>
<keyword evidence="6 8" id="KW-0810">Translation regulation</keyword>
<evidence type="ECO:0000256" key="5">
    <source>
        <dbReference type="ARBA" id="ARBA00022833"/>
    </source>
</evidence>
<dbReference type="PROSITE" id="PS51522">
    <property type="entry name" value="ZF_NANOS"/>
    <property type="match status" value="1"/>
</dbReference>
<dbReference type="KEGG" id="nfu:107382838"/>